<dbReference type="InterPro" id="IPR020940">
    <property type="entry name" value="Thymidylate_synthase_AS"/>
</dbReference>
<dbReference type="SUPFAM" id="SSF55831">
    <property type="entry name" value="Thymidylate synthase/dCMP hydroxymethylase"/>
    <property type="match status" value="1"/>
</dbReference>
<dbReference type="PANTHER" id="PTHR11548:SF2">
    <property type="entry name" value="THYMIDYLATE SYNTHASE"/>
    <property type="match status" value="1"/>
</dbReference>
<evidence type="ECO:0000256" key="1">
    <source>
        <dbReference type="ARBA" id="ARBA00004992"/>
    </source>
</evidence>
<evidence type="ECO:0000256" key="4">
    <source>
        <dbReference type="ARBA" id="ARBA00015931"/>
    </source>
</evidence>
<sequence>MDDSVTESERHKVSSVETAKLRDHSDLKFRYRSHRGNIADSNIGSRHDEEQYLDQLRYIMDRGVIKSDRTGVGTMSVFGMQSRYSLEEGVFPLLTTKRVYWRGVVEELLWFIAGKTNAQDLRNKNVHIWDGNASRQYLDSIGLHHREEGDLGPVYGFQWRHFGAEYIDCNADYSGKGIDQLQQIVDTIKNNPNDRRMIMCAWNPADLLKMALPPCHALVQFYVSDGGLSCQMYQRSADMGLGVPFNIASYSLLTYMIAHVTGLRPAEFIHTLGDAHIYLNHADVLKEQVERVPRAFPKLNIKRNVDYIHDFKFEDFVLTGYEPHAPLKMAMAL</sequence>
<dbReference type="HAMAP" id="MF_00008">
    <property type="entry name" value="Thymidy_synth_bact"/>
    <property type="match status" value="1"/>
</dbReference>
<dbReference type="NCBIfam" id="NF002497">
    <property type="entry name" value="PRK01827.1-3"/>
    <property type="match status" value="1"/>
</dbReference>
<evidence type="ECO:0000313" key="12">
    <source>
        <dbReference type="Proteomes" id="UP000186922"/>
    </source>
</evidence>
<dbReference type="InterPro" id="IPR045097">
    <property type="entry name" value="Thymidate_synth/dCMP_Mease"/>
</dbReference>
<dbReference type="Proteomes" id="UP000186922">
    <property type="component" value="Unassembled WGS sequence"/>
</dbReference>
<dbReference type="CDD" id="cd00351">
    <property type="entry name" value="TS_Pyrimidine_HMase"/>
    <property type="match status" value="1"/>
</dbReference>
<evidence type="ECO:0000259" key="10">
    <source>
        <dbReference type="Pfam" id="PF00303"/>
    </source>
</evidence>
<feature type="domain" description="Thymidylate synthase/dCMP hydroxymethylase" evidence="10">
    <location>
        <begin position="50"/>
        <end position="332"/>
    </location>
</feature>
<dbReference type="InterPro" id="IPR036926">
    <property type="entry name" value="Thymidate_synth/dCMP_Mease_sf"/>
</dbReference>
<evidence type="ECO:0000256" key="8">
    <source>
        <dbReference type="ARBA" id="ARBA00047344"/>
    </source>
</evidence>
<protein>
    <recommendedName>
        <fullName evidence="4">Thymidylate synthase</fullName>
        <ecNumber evidence="3">2.1.1.45</ecNumber>
    </recommendedName>
</protein>
<evidence type="ECO:0000256" key="2">
    <source>
        <dbReference type="ARBA" id="ARBA00009972"/>
    </source>
</evidence>
<dbReference type="GO" id="GO:0032259">
    <property type="term" value="P:methylation"/>
    <property type="evidence" value="ECO:0007669"/>
    <property type="project" value="UniProtKB-KW"/>
</dbReference>
<dbReference type="Gene3D" id="3.30.572.10">
    <property type="entry name" value="Thymidylate synthase/dCMP hydroxymethylase domain"/>
    <property type="match status" value="1"/>
</dbReference>
<evidence type="ECO:0000256" key="3">
    <source>
        <dbReference type="ARBA" id="ARBA00011947"/>
    </source>
</evidence>
<name>A0A1D1VGU0_RAMVA</name>
<dbReference type="AlphaFoldDB" id="A0A1D1VGU0"/>
<dbReference type="GO" id="GO:0005829">
    <property type="term" value="C:cytosol"/>
    <property type="evidence" value="ECO:0007669"/>
    <property type="project" value="TreeGrafter"/>
</dbReference>
<dbReference type="NCBIfam" id="TIGR03284">
    <property type="entry name" value="thym_sym"/>
    <property type="match status" value="1"/>
</dbReference>
<keyword evidence="12" id="KW-1185">Reference proteome</keyword>
<evidence type="ECO:0000256" key="5">
    <source>
        <dbReference type="ARBA" id="ARBA00022603"/>
    </source>
</evidence>
<comment type="catalytic activity">
    <reaction evidence="8">
        <text>dUMP + (6R)-5,10-methylene-5,6,7,8-tetrahydrofolate = 7,8-dihydrofolate + dTMP</text>
        <dbReference type="Rhea" id="RHEA:12104"/>
        <dbReference type="ChEBI" id="CHEBI:15636"/>
        <dbReference type="ChEBI" id="CHEBI:57451"/>
        <dbReference type="ChEBI" id="CHEBI:63528"/>
        <dbReference type="ChEBI" id="CHEBI:246422"/>
        <dbReference type="EC" id="2.1.1.45"/>
    </reaction>
</comment>
<evidence type="ECO:0000313" key="11">
    <source>
        <dbReference type="EMBL" id="GAU98123.1"/>
    </source>
</evidence>
<dbReference type="PROSITE" id="PS00091">
    <property type="entry name" value="THYMIDYLATE_SYNTHASE"/>
    <property type="match status" value="1"/>
</dbReference>
<dbReference type="FunFam" id="3.30.572.10:FF:000002">
    <property type="entry name" value="Possible thymidylate synthase"/>
    <property type="match status" value="1"/>
</dbReference>
<gene>
    <name evidence="11" type="primary">RvY_09306-1</name>
    <name evidence="11" type="synonym">RvY_09306.1</name>
    <name evidence="11" type="ORF">RvY_09306</name>
</gene>
<dbReference type="EC" id="2.1.1.45" evidence="3"/>
<dbReference type="Pfam" id="PF00303">
    <property type="entry name" value="Thymidylat_synt"/>
    <property type="match status" value="1"/>
</dbReference>
<dbReference type="STRING" id="947166.A0A1D1VGU0"/>
<comment type="caution">
    <text evidence="11">The sequence shown here is derived from an EMBL/GenBank/DDBJ whole genome shotgun (WGS) entry which is preliminary data.</text>
</comment>
<accession>A0A1D1VGU0</accession>
<evidence type="ECO:0000256" key="6">
    <source>
        <dbReference type="ARBA" id="ARBA00022679"/>
    </source>
</evidence>
<keyword evidence="7" id="KW-0545">Nucleotide biosynthesis</keyword>
<dbReference type="PRINTS" id="PR00108">
    <property type="entry name" value="THYMDSNTHASE"/>
</dbReference>
<evidence type="ECO:0000256" key="9">
    <source>
        <dbReference type="PROSITE-ProRule" id="PRU10016"/>
    </source>
</evidence>
<dbReference type="EMBL" id="BDGG01000004">
    <property type="protein sequence ID" value="GAU98123.1"/>
    <property type="molecule type" value="Genomic_DNA"/>
</dbReference>
<dbReference type="InterPro" id="IPR000398">
    <property type="entry name" value="Thymidylate_synthase"/>
</dbReference>
<dbReference type="GO" id="GO:0004799">
    <property type="term" value="F:thymidylate synthase activity"/>
    <property type="evidence" value="ECO:0007669"/>
    <property type="project" value="UniProtKB-EC"/>
</dbReference>
<comment type="similarity">
    <text evidence="2">Belongs to the thymidylate synthase family.</text>
</comment>
<proteinExistence type="inferred from homology"/>
<dbReference type="UniPathway" id="UPA00575"/>
<dbReference type="GO" id="GO:0005739">
    <property type="term" value="C:mitochondrion"/>
    <property type="evidence" value="ECO:0007669"/>
    <property type="project" value="TreeGrafter"/>
</dbReference>
<evidence type="ECO:0000256" key="7">
    <source>
        <dbReference type="ARBA" id="ARBA00022727"/>
    </source>
</evidence>
<dbReference type="GO" id="GO:0006235">
    <property type="term" value="P:dTTP biosynthetic process"/>
    <property type="evidence" value="ECO:0007669"/>
    <property type="project" value="UniProtKB-UniPathway"/>
</dbReference>
<comment type="pathway">
    <text evidence="1">Pyrimidine metabolism; dTTP biosynthesis.</text>
</comment>
<dbReference type="GO" id="GO:0006231">
    <property type="term" value="P:dTMP biosynthetic process"/>
    <property type="evidence" value="ECO:0007669"/>
    <property type="project" value="InterPro"/>
</dbReference>
<keyword evidence="6" id="KW-0808">Transferase</keyword>
<keyword evidence="5" id="KW-0489">Methyltransferase</keyword>
<feature type="active site" evidence="9">
    <location>
        <position position="215"/>
    </location>
</feature>
<dbReference type="InterPro" id="IPR023451">
    <property type="entry name" value="Thymidate_synth/dCMP_Mease_dom"/>
</dbReference>
<dbReference type="PANTHER" id="PTHR11548">
    <property type="entry name" value="THYMIDYLATE SYNTHASE 1"/>
    <property type="match status" value="1"/>
</dbReference>
<organism evidence="11 12">
    <name type="scientific">Ramazzottius varieornatus</name>
    <name type="common">Water bear</name>
    <name type="synonym">Tardigrade</name>
    <dbReference type="NCBI Taxonomy" id="947166"/>
    <lineage>
        <taxon>Eukaryota</taxon>
        <taxon>Metazoa</taxon>
        <taxon>Ecdysozoa</taxon>
        <taxon>Tardigrada</taxon>
        <taxon>Eutardigrada</taxon>
        <taxon>Parachela</taxon>
        <taxon>Hypsibioidea</taxon>
        <taxon>Ramazzottiidae</taxon>
        <taxon>Ramazzottius</taxon>
    </lineage>
</organism>
<dbReference type="OrthoDB" id="766at2759"/>
<reference evidence="11 12" key="1">
    <citation type="journal article" date="2016" name="Nat. Commun.">
        <title>Extremotolerant tardigrade genome and improved radiotolerance of human cultured cells by tardigrade-unique protein.</title>
        <authorList>
            <person name="Hashimoto T."/>
            <person name="Horikawa D.D."/>
            <person name="Saito Y."/>
            <person name="Kuwahara H."/>
            <person name="Kozuka-Hata H."/>
            <person name="Shin-I T."/>
            <person name="Minakuchi Y."/>
            <person name="Ohishi K."/>
            <person name="Motoyama A."/>
            <person name="Aizu T."/>
            <person name="Enomoto A."/>
            <person name="Kondo K."/>
            <person name="Tanaka S."/>
            <person name="Hara Y."/>
            <person name="Koshikawa S."/>
            <person name="Sagara H."/>
            <person name="Miura T."/>
            <person name="Yokobori S."/>
            <person name="Miyagawa K."/>
            <person name="Suzuki Y."/>
            <person name="Kubo T."/>
            <person name="Oyama M."/>
            <person name="Kohara Y."/>
            <person name="Fujiyama A."/>
            <person name="Arakawa K."/>
            <person name="Katayama T."/>
            <person name="Toyoda A."/>
            <person name="Kunieda T."/>
        </authorList>
    </citation>
    <scope>NUCLEOTIDE SEQUENCE [LARGE SCALE GENOMIC DNA]</scope>
    <source>
        <strain evidence="11 12">YOKOZUNA-1</strain>
    </source>
</reference>